<feature type="transmembrane region" description="Helical" evidence="3">
    <location>
        <begin position="585"/>
        <end position="604"/>
    </location>
</feature>
<dbReference type="Proteomes" id="UP000653565">
    <property type="component" value="Unassembled WGS sequence"/>
</dbReference>
<feature type="transmembrane region" description="Helical" evidence="3">
    <location>
        <begin position="408"/>
        <end position="433"/>
    </location>
</feature>
<feature type="transmembrane region" description="Helical" evidence="3">
    <location>
        <begin position="610"/>
        <end position="637"/>
    </location>
</feature>
<dbReference type="GO" id="GO:0005737">
    <property type="term" value="C:cytoplasm"/>
    <property type="evidence" value="ECO:0007669"/>
    <property type="project" value="TreeGrafter"/>
</dbReference>
<dbReference type="PANTHER" id="PTHR43625:SF40">
    <property type="entry name" value="ALDO-KETO REDUCTASE YAKC [NADP(+)]"/>
    <property type="match status" value="1"/>
</dbReference>
<reference evidence="5" key="1">
    <citation type="journal article" date="2020" name="bioRxiv">
        <title>Genomic and phenotypic heterogeneity of clinical isolates of the human pathogens Aspergillus fumigatus, Aspergillus lentulus and Aspergillus fumigatiaffinis.</title>
        <authorList>
            <person name="dos Santos R.A.C."/>
            <person name="Steenwyk J.L."/>
            <person name="Rivero-Menendez O."/>
            <person name="Mead M.E."/>
            <person name="Silva L.P."/>
            <person name="Bastos R.W."/>
            <person name="Alastruey-Izquierdo A."/>
            <person name="Goldman G.H."/>
            <person name="Rokas A."/>
        </authorList>
    </citation>
    <scope>NUCLEOTIDE SEQUENCE</scope>
    <source>
        <strain evidence="5">CNM-CM6805</strain>
    </source>
</reference>
<feature type="transmembrane region" description="Helical" evidence="3">
    <location>
        <begin position="649"/>
        <end position="667"/>
    </location>
</feature>
<dbReference type="Gene3D" id="3.20.20.100">
    <property type="entry name" value="NADP-dependent oxidoreductase domain"/>
    <property type="match status" value="1"/>
</dbReference>
<feature type="domain" description="Major facilitator superfamily (MFS) profile" evidence="4">
    <location>
        <begin position="286"/>
        <end position="700"/>
    </location>
</feature>
<accession>A0A8H4MDB3</accession>
<dbReference type="InterPro" id="IPR011701">
    <property type="entry name" value="MFS"/>
</dbReference>
<evidence type="ECO:0000313" key="5">
    <source>
        <dbReference type="EMBL" id="KAF4239921.1"/>
    </source>
</evidence>
<dbReference type="GO" id="GO:0016491">
    <property type="term" value="F:oxidoreductase activity"/>
    <property type="evidence" value="ECO:0007669"/>
    <property type="project" value="UniProtKB-KW"/>
</dbReference>
<feature type="transmembrane region" description="Helical" evidence="3">
    <location>
        <begin position="520"/>
        <end position="541"/>
    </location>
</feature>
<proteinExistence type="predicted"/>
<dbReference type="InterPro" id="IPR036812">
    <property type="entry name" value="NAD(P)_OxRdtase_dom_sf"/>
</dbReference>
<protein>
    <recommendedName>
        <fullName evidence="4">Major facilitator superfamily (MFS) profile domain-containing protein</fullName>
    </recommendedName>
</protein>
<name>A0A8H4MDB3_9EURO</name>
<keyword evidence="3" id="KW-1133">Transmembrane helix</keyword>
<keyword evidence="6" id="KW-1185">Reference proteome</keyword>
<dbReference type="EMBL" id="JAAAPX010000029">
    <property type="protein sequence ID" value="KAF4239921.1"/>
    <property type="molecule type" value="Genomic_DNA"/>
</dbReference>
<evidence type="ECO:0000256" key="2">
    <source>
        <dbReference type="ARBA" id="ARBA00023002"/>
    </source>
</evidence>
<feature type="transmembrane region" description="Helical" evidence="3">
    <location>
        <begin position="445"/>
        <end position="468"/>
    </location>
</feature>
<dbReference type="InterPro" id="IPR020846">
    <property type="entry name" value="MFS_dom"/>
</dbReference>
<dbReference type="InterPro" id="IPR023210">
    <property type="entry name" value="NADP_OxRdtase_dom"/>
</dbReference>
<feature type="transmembrane region" description="Helical" evidence="3">
    <location>
        <begin position="368"/>
        <end position="388"/>
    </location>
</feature>
<comment type="caution">
    <text evidence="5">The sequence shown here is derived from an EMBL/GenBank/DDBJ whole genome shotgun (WGS) entry which is preliminary data.</text>
</comment>
<feature type="transmembrane region" description="Helical" evidence="3">
    <location>
        <begin position="679"/>
        <end position="700"/>
    </location>
</feature>
<dbReference type="Pfam" id="PF00248">
    <property type="entry name" value="Aldo_ket_red"/>
    <property type="match status" value="1"/>
</dbReference>
<organism evidence="5 6">
    <name type="scientific">Aspergillus fumigatiaffinis</name>
    <dbReference type="NCBI Taxonomy" id="340414"/>
    <lineage>
        <taxon>Eukaryota</taxon>
        <taxon>Fungi</taxon>
        <taxon>Dikarya</taxon>
        <taxon>Ascomycota</taxon>
        <taxon>Pezizomycotina</taxon>
        <taxon>Eurotiomycetes</taxon>
        <taxon>Eurotiomycetidae</taxon>
        <taxon>Eurotiales</taxon>
        <taxon>Aspergillaceae</taxon>
        <taxon>Aspergillus</taxon>
        <taxon>Aspergillus subgen. Fumigati</taxon>
    </lineage>
</organism>
<dbReference type="PROSITE" id="PS50850">
    <property type="entry name" value="MFS"/>
    <property type="match status" value="1"/>
</dbReference>
<feature type="transmembrane region" description="Helical" evidence="3">
    <location>
        <begin position="337"/>
        <end position="356"/>
    </location>
</feature>
<dbReference type="AlphaFoldDB" id="A0A8H4MDB3"/>
<dbReference type="SUPFAM" id="SSF103473">
    <property type="entry name" value="MFS general substrate transporter"/>
    <property type="match status" value="1"/>
</dbReference>
<gene>
    <name evidence="5" type="ORF">CNMCM6805_005378</name>
</gene>
<dbReference type="Gene3D" id="1.20.1250.20">
    <property type="entry name" value="MFS general substrate transporter like domains"/>
    <property type="match status" value="1"/>
</dbReference>
<evidence type="ECO:0000256" key="3">
    <source>
        <dbReference type="SAM" id="Phobius"/>
    </source>
</evidence>
<dbReference type="SUPFAM" id="SSF51430">
    <property type="entry name" value="NAD(P)-linked oxidoreductase"/>
    <property type="match status" value="1"/>
</dbReference>
<reference evidence="5" key="2">
    <citation type="submission" date="2020-04" db="EMBL/GenBank/DDBJ databases">
        <authorList>
            <person name="Santos R.A.C."/>
            <person name="Steenwyk J.L."/>
            <person name="Rivero-Menendez O."/>
            <person name="Mead M.E."/>
            <person name="Silva L.P."/>
            <person name="Bastos R.W."/>
            <person name="Alastruey-Izquierdo A."/>
            <person name="Goldman G.H."/>
            <person name="Rokas A."/>
        </authorList>
    </citation>
    <scope>NUCLEOTIDE SEQUENCE</scope>
    <source>
        <strain evidence="5">CNM-CM6805</strain>
    </source>
</reference>
<dbReference type="GO" id="GO:0016020">
    <property type="term" value="C:membrane"/>
    <property type="evidence" value="ECO:0007669"/>
    <property type="project" value="UniProtKB-SubCell"/>
</dbReference>
<keyword evidence="3" id="KW-0812">Transmembrane</keyword>
<dbReference type="GO" id="GO:0022857">
    <property type="term" value="F:transmembrane transporter activity"/>
    <property type="evidence" value="ECO:0007669"/>
    <property type="project" value="InterPro"/>
</dbReference>
<dbReference type="PANTHER" id="PTHR43625">
    <property type="entry name" value="AFLATOXIN B1 ALDEHYDE REDUCTASE"/>
    <property type="match status" value="1"/>
</dbReference>
<evidence type="ECO:0000259" key="4">
    <source>
        <dbReference type="PROSITE" id="PS50850"/>
    </source>
</evidence>
<dbReference type="InterPro" id="IPR050791">
    <property type="entry name" value="Aldo-Keto_reductase"/>
</dbReference>
<comment type="subcellular location">
    <subcellularLocation>
        <location evidence="1">Membrane</location>
        <topology evidence="1">Multi-pass membrane protein</topology>
    </subcellularLocation>
</comment>
<keyword evidence="3" id="KW-0472">Membrane</keyword>
<evidence type="ECO:0000313" key="6">
    <source>
        <dbReference type="Proteomes" id="UP000653565"/>
    </source>
</evidence>
<keyword evidence="2" id="KW-0560">Oxidoreductase</keyword>
<feature type="transmembrane region" description="Helical" evidence="3">
    <location>
        <begin position="553"/>
        <end position="573"/>
    </location>
</feature>
<dbReference type="InterPro" id="IPR036259">
    <property type="entry name" value="MFS_trans_sf"/>
</dbReference>
<evidence type="ECO:0000256" key="1">
    <source>
        <dbReference type="ARBA" id="ARBA00004141"/>
    </source>
</evidence>
<feature type="transmembrane region" description="Helical" evidence="3">
    <location>
        <begin position="474"/>
        <end position="496"/>
    </location>
</feature>
<dbReference type="Pfam" id="PF07690">
    <property type="entry name" value="MFS_1"/>
    <property type="match status" value="1"/>
</dbReference>
<sequence length="709" mass="77095">MPTLPTRPLGKNGPQVPRLGFGLMGLSVFYGTARPDPERLALLDTAYELGETFWDSADMYGDSEDLLGKWFKANPTKRDHIFLATKFANRMGPDGQRFVDSSPEYAREACDRSLARLGIKTIDLYYCHRLDRKTPIEKTVEAMAQLKAEGKIKYLGLSECSADSLRRAHKVHPITAVQMEYSPFALEIESPQYRLLETARELGVAVVAYSPLSRGFLTGAITSADDFEEGDFRRLSPRFSKENFPKNLELVEKLKAVAAKKGVTPAQLTLAWLMAQGDDIFPIPGTTKVERLKENLGSLSVELSAEEKQEVRSACNAAEVAGGVLHAWTAEHQLASYSPSSVGWIFGVFSFFLYFGSAQVGPIFDSRGVLPVVLPGSIGIVLAVFFFSESTGTFLPRVSHAATLTTTEYYQIFLSFSVLGGISSCCLFTPAIAAVGHWFNVRRGLATGIACTAGGLGGVFFPLIILYLGPTLGFTWALRIIGIICFVLCALACLLLRTRLPPNHQAGMAVDFKALREPKYAATTLAVWLVEFAVFIPYTYISSYGLHAGMDSSLAYKLSVFLNVGAIPGRALPGLLADRVGRFNIMSLTALVCAVLTLALWYTAGDNDGAIIAYATCFGFWSGAAISLTPVCISQVCRTEDYGKRNGTTFTLVSIGTLTAIPIAGAIQEYNQGEYWGLIVFGGVLYLASFVAFVIARGVAGGWRLKTKF</sequence>